<dbReference type="Pfam" id="PF13692">
    <property type="entry name" value="Glyco_trans_1_4"/>
    <property type="match status" value="1"/>
</dbReference>
<protein>
    <submittedName>
        <fullName evidence="1">Glycosyltransferase involved in cell wall biosynthesis</fullName>
    </submittedName>
</protein>
<dbReference type="RefSeq" id="WP_192760157.1">
    <property type="nucleotide sequence ID" value="NZ_JADBDZ010000001.1"/>
</dbReference>
<organism evidence="1 2">
    <name type="scientific">Actinomadura algeriensis</name>
    <dbReference type="NCBI Taxonomy" id="1679523"/>
    <lineage>
        <taxon>Bacteria</taxon>
        <taxon>Bacillati</taxon>
        <taxon>Actinomycetota</taxon>
        <taxon>Actinomycetes</taxon>
        <taxon>Streptosporangiales</taxon>
        <taxon>Thermomonosporaceae</taxon>
        <taxon>Actinomadura</taxon>
    </lineage>
</organism>
<dbReference type="SUPFAM" id="SSF53756">
    <property type="entry name" value="UDP-Glycosyltransferase/glycogen phosphorylase"/>
    <property type="match status" value="1"/>
</dbReference>
<dbReference type="PANTHER" id="PTHR45947">
    <property type="entry name" value="SULFOQUINOVOSYL TRANSFERASE SQD2"/>
    <property type="match status" value="1"/>
</dbReference>
<comment type="caution">
    <text evidence="1">The sequence shown here is derived from an EMBL/GenBank/DDBJ whole genome shotgun (WGS) entry which is preliminary data.</text>
</comment>
<dbReference type="Proteomes" id="UP000627838">
    <property type="component" value="Unassembled WGS sequence"/>
</dbReference>
<dbReference type="PANTHER" id="PTHR45947:SF3">
    <property type="entry name" value="SULFOQUINOVOSYL TRANSFERASE SQD2"/>
    <property type="match status" value="1"/>
</dbReference>
<evidence type="ECO:0000313" key="2">
    <source>
        <dbReference type="Proteomes" id="UP000627838"/>
    </source>
</evidence>
<name>A0ABR9JSW6_9ACTN</name>
<proteinExistence type="predicted"/>
<dbReference type="InterPro" id="IPR050194">
    <property type="entry name" value="Glycosyltransferase_grp1"/>
</dbReference>
<keyword evidence="2" id="KW-1185">Reference proteome</keyword>
<evidence type="ECO:0000313" key="1">
    <source>
        <dbReference type="EMBL" id="MBE1533647.1"/>
    </source>
</evidence>
<reference evidence="1 2" key="1">
    <citation type="submission" date="2020-10" db="EMBL/GenBank/DDBJ databases">
        <title>Sequencing the genomes of 1000 actinobacteria strains.</title>
        <authorList>
            <person name="Klenk H.-P."/>
        </authorList>
    </citation>
    <scope>NUCLEOTIDE SEQUENCE [LARGE SCALE GENOMIC DNA]</scope>
    <source>
        <strain evidence="1 2">DSM 46744</strain>
    </source>
</reference>
<dbReference type="EMBL" id="JADBDZ010000001">
    <property type="protein sequence ID" value="MBE1533647.1"/>
    <property type="molecule type" value="Genomic_DNA"/>
</dbReference>
<accession>A0ABR9JSW6</accession>
<dbReference type="Gene3D" id="3.40.50.2000">
    <property type="entry name" value="Glycogen Phosphorylase B"/>
    <property type="match status" value="2"/>
</dbReference>
<gene>
    <name evidence="1" type="ORF">H4W34_003480</name>
</gene>
<sequence length="411" mass="43721">MRTSVAVLVELVRNAGAGGHVKCWERFAEAAARDDPGVDLTIYVLGDRDTVEPLSDFVRFITLRPVLGSGPLARLLGGVDATDLAPYHPGLASRLRKHDVWHLTHSFAFARTAVRLAGRMPERPGMVVSLHTDVPVLTAAYLRQMRVPGTVAGAAAALAGRRRNRLLRACDRVLVATAPERGAVEAIAGPGRVSLLGRGVDLGRFRPDPSARARLAARYAFGDAETLVLFAGRVDASKRVMTAAEAVRRLRADGRDVRLVVAGSGAAAGPLSALLGDGVTLLGALGQGDLARVYAACDLLAFPSRSETIGNVVAEAMACGLPVVLPEVALTTTWLAAPGRDGVVVRRDDAHGWAREIAALADDPGRRREMGRAALETSRVRHRSWSRVLAEDLLPVWQEAAGRQAGRRAIS</sequence>